<dbReference type="AlphaFoldDB" id="Q21V07"/>
<evidence type="ECO:0000313" key="3">
    <source>
        <dbReference type="Proteomes" id="UP000008332"/>
    </source>
</evidence>
<dbReference type="Proteomes" id="UP000008332">
    <property type="component" value="Chromosome"/>
</dbReference>
<dbReference type="OrthoDB" id="5568182at2"/>
<dbReference type="InterPro" id="IPR006976">
    <property type="entry name" value="VanZ-like"/>
</dbReference>
<keyword evidence="3" id="KW-1185">Reference proteome</keyword>
<sequence>MSAVTVLALMPAVPHMPSTGWDKSNHLLAFTVLAVLGLRAYPTRTMAVLTGLLAFGGLIELLQSLTPDRMAEWADWLADSLGLLLGWGLVRGWGMVTSDKR</sequence>
<dbReference type="RefSeq" id="WP_011464962.1">
    <property type="nucleotide sequence ID" value="NC_007908.1"/>
</dbReference>
<feature type="domain" description="VanZ-like" evidence="1">
    <location>
        <begin position="27"/>
        <end position="91"/>
    </location>
</feature>
<accession>Q21V07</accession>
<gene>
    <name evidence="2" type="ordered locus">Rfer_2680</name>
</gene>
<dbReference type="STRING" id="338969.Rfer_2680"/>
<evidence type="ECO:0000259" key="1">
    <source>
        <dbReference type="Pfam" id="PF04892"/>
    </source>
</evidence>
<evidence type="ECO:0000313" key="2">
    <source>
        <dbReference type="EMBL" id="ABD70396.1"/>
    </source>
</evidence>
<reference evidence="3" key="1">
    <citation type="submission" date="2006-02" db="EMBL/GenBank/DDBJ databases">
        <title>Complete sequence of chromosome of Rhodoferax ferrireducens DSM 15236.</title>
        <authorList>
            <person name="Copeland A."/>
            <person name="Lucas S."/>
            <person name="Lapidus A."/>
            <person name="Barry K."/>
            <person name="Detter J.C."/>
            <person name="Glavina del Rio T."/>
            <person name="Hammon N."/>
            <person name="Israni S."/>
            <person name="Pitluck S."/>
            <person name="Brettin T."/>
            <person name="Bruce D."/>
            <person name="Han C."/>
            <person name="Tapia R."/>
            <person name="Gilna P."/>
            <person name="Kiss H."/>
            <person name="Schmutz J."/>
            <person name="Larimer F."/>
            <person name="Land M."/>
            <person name="Kyrpides N."/>
            <person name="Ivanova N."/>
            <person name="Richardson P."/>
        </authorList>
    </citation>
    <scope>NUCLEOTIDE SEQUENCE [LARGE SCALE GENOMIC DNA]</scope>
    <source>
        <strain evidence="3">ATCC BAA-621 / DSM 15236 / T118</strain>
    </source>
</reference>
<dbReference type="eggNOG" id="COG5652">
    <property type="taxonomic scope" value="Bacteria"/>
</dbReference>
<dbReference type="EMBL" id="CP000267">
    <property type="protein sequence ID" value="ABD70396.1"/>
    <property type="molecule type" value="Genomic_DNA"/>
</dbReference>
<organism evidence="2 3">
    <name type="scientific">Albidiferax ferrireducens (strain ATCC BAA-621 / DSM 15236 / T118)</name>
    <name type="common">Rhodoferax ferrireducens</name>
    <dbReference type="NCBI Taxonomy" id="338969"/>
    <lineage>
        <taxon>Bacteria</taxon>
        <taxon>Pseudomonadati</taxon>
        <taxon>Pseudomonadota</taxon>
        <taxon>Betaproteobacteria</taxon>
        <taxon>Burkholderiales</taxon>
        <taxon>Comamonadaceae</taxon>
        <taxon>Rhodoferax</taxon>
    </lineage>
</organism>
<dbReference type="HOGENOM" id="CLU_096028_3_5_4"/>
<dbReference type="NCBIfam" id="NF037970">
    <property type="entry name" value="vanZ_1"/>
    <property type="match status" value="1"/>
</dbReference>
<name>Q21V07_ALBFT</name>
<proteinExistence type="predicted"/>
<dbReference type="Pfam" id="PF04892">
    <property type="entry name" value="VanZ"/>
    <property type="match status" value="1"/>
</dbReference>
<dbReference type="KEGG" id="rfr:Rfer_2680"/>
<protein>
    <recommendedName>
        <fullName evidence="1">VanZ-like domain-containing protein</fullName>
    </recommendedName>
</protein>